<dbReference type="SMART" id="SM00382">
    <property type="entry name" value="AAA"/>
    <property type="match status" value="1"/>
</dbReference>
<dbReference type="GO" id="GO:0006355">
    <property type="term" value="P:regulation of DNA-templated transcription"/>
    <property type="evidence" value="ECO:0007669"/>
    <property type="project" value="InterPro"/>
</dbReference>
<dbReference type="InterPro" id="IPR025662">
    <property type="entry name" value="Sigma_54_int_dom_ATP-bd_1"/>
</dbReference>
<dbReference type="GO" id="GO:0000160">
    <property type="term" value="P:phosphorelay signal transduction system"/>
    <property type="evidence" value="ECO:0007669"/>
    <property type="project" value="InterPro"/>
</dbReference>
<dbReference type="InterPro" id="IPR003593">
    <property type="entry name" value="AAA+_ATPase"/>
</dbReference>
<evidence type="ECO:0000256" key="4">
    <source>
        <dbReference type="ARBA" id="ARBA00023015"/>
    </source>
</evidence>
<keyword evidence="5" id="KW-0238">DNA-binding</keyword>
<dbReference type="PANTHER" id="PTHR32071:SF122">
    <property type="entry name" value="SIGMA FACTOR"/>
    <property type="match status" value="1"/>
</dbReference>
<gene>
    <name evidence="9" type="ORF">MNBD_BACTEROID05-416</name>
</gene>
<evidence type="ECO:0000259" key="8">
    <source>
        <dbReference type="PROSITE" id="PS50110"/>
    </source>
</evidence>
<evidence type="ECO:0000259" key="7">
    <source>
        <dbReference type="PROSITE" id="PS50045"/>
    </source>
</evidence>
<dbReference type="SMART" id="SM00448">
    <property type="entry name" value="REC"/>
    <property type="match status" value="1"/>
</dbReference>
<dbReference type="Pfam" id="PF00072">
    <property type="entry name" value="Response_reg"/>
    <property type="match status" value="1"/>
</dbReference>
<evidence type="ECO:0000313" key="9">
    <source>
        <dbReference type="EMBL" id="VAW14648.1"/>
    </source>
</evidence>
<keyword evidence="6" id="KW-0804">Transcription</keyword>
<dbReference type="FunFam" id="3.40.50.300:FF:000006">
    <property type="entry name" value="DNA-binding transcriptional regulator NtrC"/>
    <property type="match status" value="1"/>
</dbReference>
<dbReference type="Pfam" id="PF25601">
    <property type="entry name" value="AAA_lid_14"/>
    <property type="match status" value="1"/>
</dbReference>
<dbReference type="PROSITE" id="PS00675">
    <property type="entry name" value="SIGMA54_INTERACT_1"/>
    <property type="match status" value="1"/>
</dbReference>
<protein>
    <submittedName>
        <fullName evidence="9">Response regulator of zinc sigma-54-dependent two-component system</fullName>
    </submittedName>
</protein>
<dbReference type="PROSITE" id="PS50045">
    <property type="entry name" value="SIGMA54_INTERACT_4"/>
    <property type="match status" value="1"/>
</dbReference>
<proteinExistence type="predicted"/>
<name>A0A3B0T9B4_9ZZZZ</name>
<evidence type="ECO:0000256" key="5">
    <source>
        <dbReference type="ARBA" id="ARBA00023125"/>
    </source>
</evidence>
<keyword evidence="4" id="KW-0805">Transcription regulation</keyword>
<dbReference type="Pfam" id="PF00158">
    <property type="entry name" value="Sigma54_activat"/>
    <property type="match status" value="1"/>
</dbReference>
<sequence length="376" mass="42468">MDKEKNKKVRILIVDDEPLIRESLFEILRIEGFKVQMAPTGEEAFKLLSKTTMDIVVTDLKLPVMSGLDLLEKIRDDYPKTETILMTGYGSIETAVEAMKVGAFDYITKPINDHEIKIVIQKIVEKKEILDENESLRKLLADGSRNSFCGMIGSSSKMQHVYQTVEAVATTNATILITGESGTGKGMVARAIHESDQNRHKHPFVEVSCGALSETLLESELFGHVKGAFTGAIKDKEGRFEYANGGTIFLDEIDAFTPNLQVKLLKVLQDNVFERVGDNVTKKGDFRIVVATNQDLVDLVRKGDFREDLYYRINVISIVMPSLRDRLDDIELISRYYINKYSDANNKSVRDISPEVLSMFEKYNWPGNIRELENAL</sequence>
<dbReference type="GO" id="GO:0003677">
    <property type="term" value="F:DNA binding"/>
    <property type="evidence" value="ECO:0007669"/>
    <property type="project" value="UniProtKB-KW"/>
</dbReference>
<dbReference type="SUPFAM" id="SSF52540">
    <property type="entry name" value="P-loop containing nucleoside triphosphate hydrolases"/>
    <property type="match status" value="1"/>
</dbReference>
<dbReference type="SUPFAM" id="SSF52172">
    <property type="entry name" value="CheY-like"/>
    <property type="match status" value="1"/>
</dbReference>
<evidence type="ECO:0000256" key="2">
    <source>
        <dbReference type="ARBA" id="ARBA00022741"/>
    </source>
</evidence>
<dbReference type="CDD" id="cd00009">
    <property type="entry name" value="AAA"/>
    <property type="match status" value="1"/>
</dbReference>
<feature type="non-terminal residue" evidence="9">
    <location>
        <position position="376"/>
    </location>
</feature>
<dbReference type="PANTHER" id="PTHR32071">
    <property type="entry name" value="TRANSCRIPTIONAL REGULATORY PROTEIN"/>
    <property type="match status" value="1"/>
</dbReference>
<dbReference type="InterPro" id="IPR025944">
    <property type="entry name" value="Sigma_54_int_dom_CS"/>
</dbReference>
<dbReference type="FunFam" id="3.40.50.2300:FF:000018">
    <property type="entry name" value="DNA-binding transcriptional regulator NtrC"/>
    <property type="match status" value="1"/>
</dbReference>
<dbReference type="InterPro" id="IPR011006">
    <property type="entry name" value="CheY-like_superfamily"/>
</dbReference>
<evidence type="ECO:0000256" key="1">
    <source>
        <dbReference type="ARBA" id="ARBA00022553"/>
    </source>
</evidence>
<keyword evidence="2" id="KW-0547">Nucleotide-binding</keyword>
<keyword evidence="3" id="KW-0067">ATP-binding</keyword>
<dbReference type="Gene3D" id="1.10.8.60">
    <property type="match status" value="1"/>
</dbReference>
<feature type="domain" description="Response regulatory" evidence="8">
    <location>
        <begin position="10"/>
        <end position="124"/>
    </location>
</feature>
<reference evidence="9" key="1">
    <citation type="submission" date="2018-06" db="EMBL/GenBank/DDBJ databases">
        <authorList>
            <person name="Zhirakovskaya E."/>
        </authorList>
    </citation>
    <scope>NUCLEOTIDE SEQUENCE</scope>
</reference>
<dbReference type="AlphaFoldDB" id="A0A3B0T9B4"/>
<accession>A0A3B0T9B4</accession>
<dbReference type="PROSITE" id="PS00688">
    <property type="entry name" value="SIGMA54_INTERACT_3"/>
    <property type="match status" value="1"/>
</dbReference>
<dbReference type="InterPro" id="IPR025943">
    <property type="entry name" value="Sigma_54_int_dom_ATP-bd_2"/>
</dbReference>
<dbReference type="Gene3D" id="3.40.50.2300">
    <property type="match status" value="1"/>
</dbReference>
<evidence type="ECO:0000256" key="6">
    <source>
        <dbReference type="ARBA" id="ARBA00023163"/>
    </source>
</evidence>
<organism evidence="9">
    <name type="scientific">hydrothermal vent metagenome</name>
    <dbReference type="NCBI Taxonomy" id="652676"/>
    <lineage>
        <taxon>unclassified sequences</taxon>
        <taxon>metagenomes</taxon>
        <taxon>ecological metagenomes</taxon>
    </lineage>
</organism>
<dbReference type="InterPro" id="IPR002078">
    <property type="entry name" value="Sigma_54_int"/>
</dbReference>
<dbReference type="Gene3D" id="3.40.50.300">
    <property type="entry name" value="P-loop containing nucleotide triphosphate hydrolases"/>
    <property type="match status" value="1"/>
</dbReference>
<feature type="domain" description="Sigma-54 factor interaction" evidence="7">
    <location>
        <begin position="151"/>
        <end position="376"/>
    </location>
</feature>
<dbReference type="InterPro" id="IPR058031">
    <property type="entry name" value="AAA_lid_NorR"/>
</dbReference>
<dbReference type="PROSITE" id="PS00676">
    <property type="entry name" value="SIGMA54_INTERACT_2"/>
    <property type="match status" value="1"/>
</dbReference>
<keyword evidence="1" id="KW-0597">Phosphoprotein</keyword>
<evidence type="ECO:0000256" key="3">
    <source>
        <dbReference type="ARBA" id="ARBA00022840"/>
    </source>
</evidence>
<dbReference type="PROSITE" id="PS50110">
    <property type="entry name" value="RESPONSE_REGULATORY"/>
    <property type="match status" value="1"/>
</dbReference>
<dbReference type="InterPro" id="IPR001789">
    <property type="entry name" value="Sig_transdc_resp-reg_receiver"/>
</dbReference>
<dbReference type="GO" id="GO:0005524">
    <property type="term" value="F:ATP binding"/>
    <property type="evidence" value="ECO:0007669"/>
    <property type="project" value="UniProtKB-KW"/>
</dbReference>
<dbReference type="EMBL" id="UOEN01000230">
    <property type="protein sequence ID" value="VAW14648.1"/>
    <property type="molecule type" value="Genomic_DNA"/>
</dbReference>
<dbReference type="InterPro" id="IPR027417">
    <property type="entry name" value="P-loop_NTPase"/>
</dbReference>